<dbReference type="EMBL" id="JANJQO010001011">
    <property type="protein sequence ID" value="KAJ2973193.1"/>
    <property type="molecule type" value="Genomic_DNA"/>
</dbReference>
<evidence type="ECO:0000313" key="1">
    <source>
        <dbReference type="EMBL" id="KAJ2973193.1"/>
    </source>
</evidence>
<organism evidence="1 2">
    <name type="scientific">Zarea fungicola</name>
    <dbReference type="NCBI Taxonomy" id="93591"/>
    <lineage>
        <taxon>Eukaryota</taxon>
        <taxon>Fungi</taxon>
        <taxon>Dikarya</taxon>
        <taxon>Ascomycota</taxon>
        <taxon>Pezizomycotina</taxon>
        <taxon>Sordariomycetes</taxon>
        <taxon>Hypocreomycetidae</taxon>
        <taxon>Hypocreales</taxon>
        <taxon>Cordycipitaceae</taxon>
        <taxon>Zarea</taxon>
    </lineage>
</organism>
<accession>A0ACC1N334</accession>
<dbReference type="Proteomes" id="UP001143910">
    <property type="component" value="Unassembled WGS sequence"/>
</dbReference>
<sequence length="172" mass="19001">MAPHSEASSNNETQTPSIDFVTLGMFIIDDIDFLPPTPPVKDILGGAGTYSALGARLLSPASLSSTVGWIVDKGSDFPPALSKLIDAWSTHAVYRRDAERLTTRGWNGYETADAYTGADLDPVLLQSKSFHLICSPLRCQELVRDITHRRRDVMPADSYTKPIFIWEPPKPR</sequence>
<gene>
    <name evidence="1" type="ORF">NQ176_g6747</name>
</gene>
<name>A0ACC1N334_9HYPO</name>
<proteinExistence type="predicted"/>
<keyword evidence="2" id="KW-1185">Reference proteome</keyword>
<comment type="caution">
    <text evidence="1">The sequence shown here is derived from an EMBL/GenBank/DDBJ whole genome shotgun (WGS) entry which is preliminary data.</text>
</comment>
<reference evidence="1" key="1">
    <citation type="submission" date="2022-08" db="EMBL/GenBank/DDBJ databases">
        <title>Genome Sequence of Lecanicillium fungicola.</title>
        <authorList>
            <person name="Buettner E."/>
        </authorList>
    </citation>
    <scope>NUCLEOTIDE SEQUENCE</scope>
    <source>
        <strain evidence="1">Babe33</strain>
    </source>
</reference>
<evidence type="ECO:0000313" key="2">
    <source>
        <dbReference type="Proteomes" id="UP001143910"/>
    </source>
</evidence>
<protein>
    <submittedName>
        <fullName evidence="1">Uncharacterized protein</fullName>
    </submittedName>
</protein>